<comment type="caution">
    <text evidence="2">The sequence shown here is derived from an EMBL/GenBank/DDBJ whole genome shotgun (WGS) entry which is preliminary data.</text>
</comment>
<sequence>MTTETKEINSQNILSLAELAAKEVQKINPKMFLRFFDKPLLPAIQTKYVQPQIDLLTQEAEKQYVSMDNKRKEMVNKKKDSLSKDRCFSKTLMCLSGTFFTGIYLIIGTPLLEATEATATTTATYYGLFFLPFVGGSCLGVCLIDKIARGIASAITPGVPAPVIDLAAESQHPMRLS</sequence>
<keyword evidence="1" id="KW-1133">Transmembrane helix</keyword>
<accession>A0A0W0VF91</accession>
<dbReference type="eggNOG" id="ENOG5031EI8">
    <property type="taxonomic scope" value="Bacteria"/>
</dbReference>
<dbReference type="Proteomes" id="UP000054869">
    <property type="component" value="Unassembled WGS sequence"/>
</dbReference>
<reference evidence="2 3" key="1">
    <citation type="submission" date="2015-11" db="EMBL/GenBank/DDBJ databases">
        <title>Genomic analysis of 38 Legionella species identifies large and diverse effector repertoires.</title>
        <authorList>
            <person name="Burstein D."/>
            <person name="Amaro F."/>
            <person name="Zusman T."/>
            <person name="Lifshitz Z."/>
            <person name="Cohen O."/>
            <person name="Gilbert J.A."/>
            <person name="Pupko T."/>
            <person name="Shuman H.A."/>
            <person name="Segal G."/>
        </authorList>
    </citation>
    <scope>NUCLEOTIDE SEQUENCE [LARGE SCALE GENOMIC DNA]</scope>
    <source>
        <strain evidence="2 3">ATCC 49751</strain>
    </source>
</reference>
<name>A0A0W0VF91_9GAMM</name>
<keyword evidence="3" id="KW-1185">Reference proteome</keyword>
<gene>
    <name evidence="2" type="ORF">Llan_2415</name>
</gene>
<proteinExistence type="predicted"/>
<dbReference type="EMBL" id="LNYI01000057">
    <property type="protein sequence ID" value="KTD18812.1"/>
    <property type="molecule type" value="Genomic_DNA"/>
</dbReference>
<evidence type="ECO:0000256" key="1">
    <source>
        <dbReference type="SAM" id="Phobius"/>
    </source>
</evidence>
<protein>
    <submittedName>
        <fullName evidence="2">Uncharacterized protein</fullName>
    </submittedName>
</protein>
<organism evidence="2 3">
    <name type="scientific">Legionella lansingensis</name>
    <dbReference type="NCBI Taxonomy" id="45067"/>
    <lineage>
        <taxon>Bacteria</taxon>
        <taxon>Pseudomonadati</taxon>
        <taxon>Pseudomonadota</taxon>
        <taxon>Gammaproteobacteria</taxon>
        <taxon>Legionellales</taxon>
        <taxon>Legionellaceae</taxon>
        <taxon>Legionella</taxon>
    </lineage>
</organism>
<dbReference type="RefSeq" id="WP_028372520.1">
    <property type="nucleotide sequence ID" value="NZ_CAAAJD010000004.1"/>
</dbReference>
<evidence type="ECO:0000313" key="3">
    <source>
        <dbReference type="Proteomes" id="UP000054869"/>
    </source>
</evidence>
<feature type="transmembrane region" description="Helical" evidence="1">
    <location>
        <begin position="124"/>
        <end position="144"/>
    </location>
</feature>
<keyword evidence="1" id="KW-0812">Transmembrane</keyword>
<dbReference type="AlphaFoldDB" id="A0A0W0VF91"/>
<keyword evidence="1" id="KW-0472">Membrane</keyword>
<feature type="transmembrane region" description="Helical" evidence="1">
    <location>
        <begin position="92"/>
        <end position="112"/>
    </location>
</feature>
<evidence type="ECO:0000313" key="2">
    <source>
        <dbReference type="EMBL" id="KTD18812.1"/>
    </source>
</evidence>
<dbReference type="PATRIC" id="fig|45067.4.peg.2535"/>